<evidence type="ECO:0000256" key="1">
    <source>
        <dbReference type="SAM" id="Phobius"/>
    </source>
</evidence>
<gene>
    <name evidence="5" type="ORF">A3783_15125</name>
</gene>
<keyword evidence="1" id="KW-1133">Transmembrane helix</keyword>
<proteinExistence type="predicted"/>
<sequence length="745" mass="80979">MDPMVLQVQEYLNNTYGNRTGYTPAPENGKTGWSTMYSLTRALQLELGITSTSDSFGPLTASEYKRWGEMVLGRVPTDTKGQRIVRILQGACWCKGYSPGAFNGSFTELTRQAIINLQTDAGLPVRDGKVYDYIFKALLTMDAYSLTPGGDVKIQEMQRDLNYHYFTTSGVQPADGQYQRGTNRALIYGIQTEQGISASQQTGSVGPTTRDRLPNLSIGETGVFVKFLQYAMYVNNFDTGAFDSSFSSAVKTKVLEFQDFVGLTSDGLVGRQTWLSLLVSSGDPTRRGTASDCITEVTSARAQTLKNAGYQTIGRYLSNVPGGLNKKIQPGELDAIFDAGLTVFPIFQTQGSRVEDFSYAQGMSAAAEAYQAANSYGFKKDTIIYFAVDFDALGYQIVDNIMPHFEGINQKLKDLGAKYRVGVYGPRSVCISVSDNGLAVTSFVSGMSNGFSGNLGYPLPKNWAFDQISTISLGSDEGFIEIDNNIKSGRDNGQASVGPREIDPNKDPMAYTALYKKFKEIASQIPILQEGPINLFDIEFKFNQEYQLINTPNYDVFVKADASVVMPGLPELSFIQLNSTNGKTSLDAKTLLEGTATKLSVQEIEDYDNFLKNITLSASNGFLTTSLTAVGNELTIDLKVFSEEVEVSLTKDKMLLEITVTLVLKNTNSGSSSSPTPDPIWNTLLSKASQAISIDGEEVVFYGIGIGVLAIILLAPTAVAAGGTLSIVSAIYFLLHGELPEDTDI</sequence>
<feature type="domain" description="Ybfg-like C-terminal" evidence="4">
    <location>
        <begin position="523"/>
        <end position="667"/>
    </location>
</feature>
<name>A0ABX2V4U1_9BACL</name>
<accession>A0ABX2V4U1</accession>
<dbReference type="InterPro" id="IPR036365">
    <property type="entry name" value="PGBD-like_sf"/>
</dbReference>
<evidence type="ECO:0000313" key="6">
    <source>
        <dbReference type="Proteomes" id="UP000078447"/>
    </source>
</evidence>
<dbReference type="CDD" id="cd06418">
    <property type="entry name" value="GH25_BacA-like"/>
    <property type="match status" value="1"/>
</dbReference>
<dbReference type="SUPFAM" id="SSF51445">
    <property type="entry name" value="(Trans)glycosidases"/>
    <property type="match status" value="1"/>
</dbReference>
<dbReference type="InterPro" id="IPR002477">
    <property type="entry name" value="Peptidoglycan-bd-like"/>
</dbReference>
<evidence type="ECO:0008006" key="7">
    <source>
        <dbReference type="Google" id="ProtNLM"/>
    </source>
</evidence>
<dbReference type="Gene3D" id="1.10.101.10">
    <property type="entry name" value="PGBD-like superfamily/PGBD"/>
    <property type="match status" value="2"/>
</dbReference>
<dbReference type="Pfam" id="PF01471">
    <property type="entry name" value="PG_binding_1"/>
    <property type="match status" value="1"/>
</dbReference>
<dbReference type="Gene3D" id="3.20.20.80">
    <property type="entry name" value="Glycosidases"/>
    <property type="match status" value="1"/>
</dbReference>
<dbReference type="SUPFAM" id="SSF47090">
    <property type="entry name" value="PGBD-like"/>
    <property type="match status" value="2"/>
</dbReference>
<dbReference type="InterPro" id="IPR048479">
    <property type="entry name" value="Ybfg_C"/>
</dbReference>
<evidence type="ECO:0000259" key="3">
    <source>
        <dbReference type="Pfam" id="PF08924"/>
    </source>
</evidence>
<protein>
    <recommendedName>
        <fullName evidence="7">DUF1906 domain-containing protein</fullName>
    </recommendedName>
</protein>
<comment type="caution">
    <text evidence="5">The sequence shown here is derived from an EMBL/GenBank/DDBJ whole genome shotgun (WGS) entry which is preliminary data.</text>
</comment>
<evidence type="ECO:0000313" key="5">
    <source>
        <dbReference type="EMBL" id="OAN10099.1"/>
    </source>
</evidence>
<dbReference type="EMBL" id="LVVL01000019">
    <property type="protein sequence ID" value="OAN10099.1"/>
    <property type="molecule type" value="Genomic_DNA"/>
</dbReference>
<keyword evidence="6" id="KW-1185">Reference proteome</keyword>
<keyword evidence="1" id="KW-0812">Transmembrane</keyword>
<dbReference type="InterPro" id="IPR015020">
    <property type="entry name" value="Rv2525c-like_Glyco_Hydro-like"/>
</dbReference>
<feature type="domain" description="Peptidoglycan binding-like" evidence="2">
    <location>
        <begin position="224"/>
        <end position="274"/>
    </location>
</feature>
<evidence type="ECO:0000259" key="2">
    <source>
        <dbReference type="Pfam" id="PF01471"/>
    </source>
</evidence>
<feature type="transmembrane region" description="Helical" evidence="1">
    <location>
        <begin position="702"/>
        <end position="735"/>
    </location>
</feature>
<dbReference type="InterPro" id="IPR017853">
    <property type="entry name" value="GH"/>
</dbReference>
<evidence type="ECO:0000259" key="4">
    <source>
        <dbReference type="Pfam" id="PF21015"/>
    </source>
</evidence>
<dbReference type="Pfam" id="PF08924">
    <property type="entry name" value="Rv2525c_GlyHyd-like"/>
    <property type="match status" value="1"/>
</dbReference>
<dbReference type="InterPro" id="IPR036366">
    <property type="entry name" value="PGBDSf"/>
</dbReference>
<reference evidence="5 6" key="1">
    <citation type="submission" date="2016-03" db="EMBL/GenBank/DDBJ databases">
        <authorList>
            <person name="Cho S.-Y."/>
            <person name="Lim S."/>
            <person name="Kim H."/>
            <person name="Soh E.H."/>
            <person name="Moon J.S."/>
        </authorList>
    </citation>
    <scope>NUCLEOTIDE SEQUENCE [LARGE SCALE GENOMIC DNA]</scope>
    <source>
        <strain evidence="5 6">KCTC 3810</strain>
    </source>
</reference>
<organism evidence="5 6">
    <name type="scientific">Exiguobacterium undae</name>
    <dbReference type="NCBI Taxonomy" id="169177"/>
    <lineage>
        <taxon>Bacteria</taxon>
        <taxon>Bacillati</taxon>
        <taxon>Bacillota</taxon>
        <taxon>Bacilli</taxon>
        <taxon>Bacillales</taxon>
        <taxon>Bacillales Family XII. Incertae Sedis</taxon>
        <taxon>Exiguobacterium</taxon>
    </lineage>
</organism>
<dbReference type="Pfam" id="PF21015">
    <property type="entry name" value="Ybfg_C"/>
    <property type="match status" value="1"/>
</dbReference>
<feature type="domain" description="Rv2525c-like glycoside hydrolase-like" evidence="3">
    <location>
        <begin position="303"/>
        <end position="485"/>
    </location>
</feature>
<dbReference type="RefSeq" id="WP_051523825.1">
    <property type="nucleotide sequence ID" value="NZ_LVVL01000019.1"/>
</dbReference>
<keyword evidence="1" id="KW-0472">Membrane</keyword>
<dbReference type="Proteomes" id="UP000078447">
    <property type="component" value="Unassembled WGS sequence"/>
</dbReference>